<protein>
    <submittedName>
        <fullName evidence="4">AMP-binding protein</fullName>
    </submittedName>
</protein>
<feature type="non-terminal residue" evidence="4">
    <location>
        <position position="212"/>
    </location>
</feature>
<dbReference type="PANTHER" id="PTHR44845">
    <property type="entry name" value="CARRIER DOMAIN-CONTAINING PROTEIN"/>
    <property type="match status" value="1"/>
</dbReference>
<organism evidence="4 5">
    <name type="scientific">Xenorhabdus bovienii</name>
    <name type="common">Xenorhabdus nematophila subsp. bovienii</name>
    <dbReference type="NCBI Taxonomy" id="40576"/>
    <lineage>
        <taxon>Bacteria</taxon>
        <taxon>Pseudomonadati</taxon>
        <taxon>Pseudomonadota</taxon>
        <taxon>Gammaproteobacteria</taxon>
        <taxon>Enterobacterales</taxon>
        <taxon>Morganellaceae</taxon>
        <taxon>Xenorhabdus</taxon>
    </lineage>
</organism>
<evidence type="ECO:0000313" key="5">
    <source>
        <dbReference type="Proteomes" id="UP001222434"/>
    </source>
</evidence>
<feature type="non-terminal residue" evidence="4">
    <location>
        <position position="1"/>
    </location>
</feature>
<dbReference type="SUPFAM" id="SSF56801">
    <property type="entry name" value="Acetyl-CoA synthetase-like"/>
    <property type="match status" value="1"/>
</dbReference>
<dbReference type="Pfam" id="PF00501">
    <property type="entry name" value="AMP-binding"/>
    <property type="match status" value="1"/>
</dbReference>
<dbReference type="EMBL" id="JAILSO010000258">
    <property type="protein sequence ID" value="MDE1480764.1"/>
    <property type="molecule type" value="Genomic_DNA"/>
</dbReference>
<keyword evidence="1" id="KW-0596">Phosphopantetheine</keyword>
<reference evidence="4" key="1">
    <citation type="submission" date="2021-08" db="EMBL/GenBank/DDBJ databases">
        <authorList>
            <person name="Papudeshi B."/>
            <person name="Bashey-Visser F."/>
        </authorList>
    </citation>
    <scope>NUCLEOTIDE SEQUENCE</scope>
    <source>
        <strain evidence="4">MC_266_E_2016</strain>
    </source>
</reference>
<evidence type="ECO:0000256" key="1">
    <source>
        <dbReference type="ARBA" id="ARBA00022450"/>
    </source>
</evidence>
<dbReference type="InterPro" id="IPR000873">
    <property type="entry name" value="AMP-dep_synth/lig_dom"/>
</dbReference>
<evidence type="ECO:0000259" key="3">
    <source>
        <dbReference type="Pfam" id="PF00501"/>
    </source>
</evidence>
<sequence length="212" mass="23460">FWPLMYGARLVVAKPEGHKDPAYLSALIQEHRITTLHFVPSMLSAFLDQAPPEVGDCLQRVFCSGEALPARSVHRFRERFAKVELHNLYGPTEAAIDVTAWNCCLDETDGLIPENVIPIGKPIDNIQLYILDADGQPCPVGVAGELHIAGVGVARGYLNQPELTAEKFIKNPFSPALNGVMYRTGDLARYLPGGDIEYLGRNDFQVKLRGFR</sequence>
<dbReference type="Gene3D" id="2.30.38.10">
    <property type="entry name" value="Luciferase, Domain 3"/>
    <property type="match status" value="1"/>
</dbReference>
<dbReference type="Gene3D" id="3.40.50.980">
    <property type="match status" value="1"/>
</dbReference>
<gene>
    <name evidence="4" type="ORF">KKJ01_21980</name>
</gene>
<evidence type="ECO:0000313" key="4">
    <source>
        <dbReference type="EMBL" id="MDE1480764.1"/>
    </source>
</evidence>
<evidence type="ECO:0000256" key="2">
    <source>
        <dbReference type="ARBA" id="ARBA00022553"/>
    </source>
</evidence>
<proteinExistence type="predicted"/>
<dbReference type="FunFam" id="2.30.38.10:FF:000001">
    <property type="entry name" value="Non-ribosomal peptide synthetase PvdI"/>
    <property type="match status" value="1"/>
</dbReference>
<dbReference type="AlphaFoldDB" id="A0AAJ1JBW7"/>
<dbReference type="Proteomes" id="UP001222434">
    <property type="component" value="Unassembled WGS sequence"/>
</dbReference>
<dbReference type="RefSeq" id="WP_274714103.1">
    <property type="nucleotide sequence ID" value="NZ_JAILSO010000258.1"/>
</dbReference>
<comment type="caution">
    <text evidence="4">The sequence shown here is derived from an EMBL/GenBank/DDBJ whole genome shotgun (WGS) entry which is preliminary data.</text>
</comment>
<feature type="domain" description="AMP-dependent synthetase/ligase" evidence="3">
    <location>
        <begin position="1"/>
        <end position="158"/>
    </location>
</feature>
<name>A0AAJ1JBW7_XENBV</name>
<accession>A0AAJ1JBW7</accession>
<reference evidence="4" key="2">
    <citation type="journal article" date="2022" name="J. Evol. Biol.">
        <title>Pre- and post-association barriers to host switching in sympatric mutualists.</title>
        <authorList>
            <person name="Dinges Z.M."/>
            <person name="Phillips R.K."/>
            <person name="Lively C.M."/>
            <person name="Bashey F."/>
        </authorList>
    </citation>
    <scope>NUCLEOTIDE SEQUENCE</scope>
    <source>
        <strain evidence="4">MC_266_E_2016</strain>
    </source>
</reference>
<keyword evidence="2" id="KW-0597">Phosphoprotein</keyword>
<dbReference type="PANTHER" id="PTHR44845:SF7">
    <property type="entry name" value="PLIPASTATIN SYNTHASE SUBUNIT D"/>
    <property type="match status" value="1"/>
</dbReference>